<feature type="compositionally biased region" description="Pro residues" evidence="1">
    <location>
        <begin position="40"/>
        <end position="52"/>
    </location>
</feature>
<evidence type="ECO:0000256" key="1">
    <source>
        <dbReference type="SAM" id="MobiDB-lite"/>
    </source>
</evidence>
<dbReference type="Proteomes" id="UP000765509">
    <property type="component" value="Unassembled WGS sequence"/>
</dbReference>
<dbReference type="EMBL" id="AVOT02045231">
    <property type="protein sequence ID" value="MBW0540584.1"/>
    <property type="molecule type" value="Genomic_DNA"/>
</dbReference>
<evidence type="ECO:0000313" key="3">
    <source>
        <dbReference type="Proteomes" id="UP000765509"/>
    </source>
</evidence>
<keyword evidence="3" id="KW-1185">Reference proteome</keyword>
<reference evidence="2" key="1">
    <citation type="submission" date="2021-03" db="EMBL/GenBank/DDBJ databases">
        <title>Draft genome sequence of rust myrtle Austropuccinia psidii MF-1, a brazilian biotype.</title>
        <authorList>
            <person name="Quecine M.C."/>
            <person name="Pachon D.M.R."/>
            <person name="Bonatelli M.L."/>
            <person name="Correr F.H."/>
            <person name="Franceschini L.M."/>
            <person name="Leite T.F."/>
            <person name="Margarido G.R.A."/>
            <person name="Almeida C.A."/>
            <person name="Ferrarezi J.A."/>
            <person name="Labate C.A."/>
        </authorList>
    </citation>
    <scope>NUCLEOTIDE SEQUENCE</scope>
    <source>
        <strain evidence="2">MF-1</strain>
    </source>
</reference>
<comment type="caution">
    <text evidence="2">The sequence shown here is derived from an EMBL/GenBank/DDBJ whole genome shotgun (WGS) entry which is preliminary data.</text>
</comment>
<gene>
    <name evidence="2" type="ORF">O181_080299</name>
</gene>
<feature type="compositionally biased region" description="Low complexity" evidence="1">
    <location>
        <begin position="54"/>
        <end position="70"/>
    </location>
</feature>
<organism evidence="2 3">
    <name type="scientific">Austropuccinia psidii MF-1</name>
    <dbReference type="NCBI Taxonomy" id="1389203"/>
    <lineage>
        <taxon>Eukaryota</taxon>
        <taxon>Fungi</taxon>
        <taxon>Dikarya</taxon>
        <taxon>Basidiomycota</taxon>
        <taxon>Pucciniomycotina</taxon>
        <taxon>Pucciniomycetes</taxon>
        <taxon>Pucciniales</taxon>
        <taxon>Sphaerophragmiaceae</taxon>
        <taxon>Austropuccinia</taxon>
    </lineage>
</organism>
<protein>
    <submittedName>
        <fullName evidence="2">Uncharacterized protein</fullName>
    </submittedName>
</protein>
<sequence>MEKSDYPANEGWQWREDIQAWADCHHVLSPMGFKRQEHNPPNPPPQDSPVPCMPLQQTPQQPTPGLSGTQWSEDLFRKPSQHDEPPIPGLSQPSEPHGDTLTREPEPEVAPMQSIEEPLGKYFFYCFPVPNFHSTLLWPSPAHPSTPALVIIINDMPIGSPPHVPPPSTPTLEIPPISPGTQPPPPLIPTMRLARNLLTYNQPESFLKPLSTNPSTKSCWSISDCST</sequence>
<evidence type="ECO:0000313" key="2">
    <source>
        <dbReference type="EMBL" id="MBW0540584.1"/>
    </source>
</evidence>
<name>A0A9Q3FK49_9BASI</name>
<feature type="region of interest" description="Disordered" evidence="1">
    <location>
        <begin position="32"/>
        <end position="110"/>
    </location>
</feature>
<accession>A0A9Q3FK49</accession>
<feature type="compositionally biased region" description="Basic and acidic residues" evidence="1">
    <location>
        <begin position="96"/>
        <end position="106"/>
    </location>
</feature>
<dbReference type="AlphaFoldDB" id="A0A9Q3FK49"/>
<proteinExistence type="predicted"/>
<feature type="compositionally biased region" description="Basic and acidic residues" evidence="1">
    <location>
        <begin position="74"/>
        <end position="85"/>
    </location>
</feature>